<organism evidence="3 4">
    <name type="scientific">Botrytis galanthina</name>
    <dbReference type="NCBI Taxonomy" id="278940"/>
    <lineage>
        <taxon>Eukaryota</taxon>
        <taxon>Fungi</taxon>
        <taxon>Dikarya</taxon>
        <taxon>Ascomycota</taxon>
        <taxon>Pezizomycotina</taxon>
        <taxon>Leotiomycetes</taxon>
        <taxon>Helotiales</taxon>
        <taxon>Sclerotiniaceae</taxon>
        <taxon>Botrytis</taxon>
    </lineage>
</organism>
<comment type="caution">
    <text evidence="3">The sequence shown here is derived from an EMBL/GenBank/DDBJ whole genome shotgun (WGS) entry which is preliminary data.</text>
</comment>
<feature type="transmembrane region" description="Helical" evidence="2">
    <location>
        <begin position="12"/>
        <end position="33"/>
    </location>
</feature>
<dbReference type="OrthoDB" id="3598799at2759"/>
<dbReference type="EMBL" id="PQXL01000275">
    <property type="protein sequence ID" value="THV47991.1"/>
    <property type="molecule type" value="Genomic_DNA"/>
</dbReference>
<dbReference type="Proteomes" id="UP000308671">
    <property type="component" value="Unassembled WGS sequence"/>
</dbReference>
<reference evidence="3 4" key="1">
    <citation type="submission" date="2017-12" db="EMBL/GenBank/DDBJ databases">
        <title>Comparative genomics of Botrytis spp.</title>
        <authorList>
            <person name="Valero-Jimenez C.A."/>
            <person name="Tapia P."/>
            <person name="Veloso J."/>
            <person name="Silva-Moreno E."/>
            <person name="Staats M."/>
            <person name="Valdes J.H."/>
            <person name="Van Kan J.A.L."/>
        </authorList>
    </citation>
    <scope>NUCLEOTIDE SEQUENCE [LARGE SCALE GENOMIC DNA]</scope>
    <source>
        <strain evidence="3 4">MUCL435</strain>
    </source>
</reference>
<evidence type="ECO:0000313" key="3">
    <source>
        <dbReference type="EMBL" id="THV47991.1"/>
    </source>
</evidence>
<keyword evidence="2" id="KW-1133">Transmembrane helix</keyword>
<sequence length="360" mass="40584">MVRKSKRKSEGELLVDFCMLGFFILGFLVLFSVEIGCGKVSNLEFGCVCKGDLPNSRLKARKSGGCRSGLDGEEREEGFAAVADWVDGKGVRRDGREKKDISGIADQFEKKSLRRDGKEKKKERKKERLSEPARVGGRGLGEREEDDEDEDDGDEDSGQEASNEFLELDNLERKRKKGAERAKEKLMEKFIGAVEKDVKEFKETSAELEREASVENKDFLEGFHAAYSLSAPFKTVSFDFSLNHKRGRIMVTRALELISQFNNLAKKDIAKELAGLFSNQWSKEDEDIAKMLELGKMVGLNKFECIVNASKPENLETDALEASKNFFPVVEEESSAGWGKEAKKHERAHKKLLKTFESRS</sequence>
<feature type="region of interest" description="Disordered" evidence="1">
    <location>
        <begin position="114"/>
        <end position="170"/>
    </location>
</feature>
<gene>
    <name evidence="3" type="ORF">BGAL_0275g00150</name>
</gene>
<feature type="compositionally biased region" description="Acidic residues" evidence="1">
    <location>
        <begin position="143"/>
        <end position="158"/>
    </location>
</feature>
<keyword evidence="4" id="KW-1185">Reference proteome</keyword>
<evidence type="ECO:0000313" key="4">
    <source>
        <dbReference type="Proteomes" id="UP000308671"/>
    </source>
</evidence>
<name>A0A4S8QUD7_9HELO</name>
<evidence type="ECO:0000256" key="2">
    <source>
        <dbReference type="SAM" id="Phobius"/>
    </source>
</evidence>
<proteinExistence type="predicted"/>
<keyword evidence="2" id="KW-0472">Membrane</keyword>
<accession>A0A4S8QUD7</accession>
<keyword evidence="2" id="KW-0812">Transmembrane</keyword>
<protein>
    <submittedName>
        <fullName evidence="3">Uncharacterized protein</fullName>
    </submittedName>
</protein>
<feature type="compositionally biased region" description="Basic and acidic residues" evidence="1">
    <location>
        <begin position="114"/>
        <end position="131"/>
    </location>
</feature>
<dbReference type="AlphaFoldDB" id="A0A4S8QUD7"/>
<evidence type="ECO:0000256" key="1">
    <source>
        <dbReference type="SAM" id="MobiDB-lite"/>
    </source>
</evidence>